<dbReference type="AlphaFoldDB" id="A0A059XU61"/>
<evidence type="ECO:0000256" key="7">
    <source>
        <dbReference type="ARBA" id="ARBA00023274"/>
    </source>
</evidence>
<dbReference type="OrthoDB" id="9804720at2"/>
<evidence type="ECO:0000256" key="4">
    <source>
        <dbReference type="ARBA" id="ARBA00022884"/>
    </source>
</evidence>
<dbReference type="GO" id="GO:0008312">
    <property type="term" value="F:7S RNA binding"/>
    <property type="evidence" value="ECO:0007669"/>
    <property type="project" value="InterPro"/>
</dbReference>
<dbReference type="KEGG" id="lfp:Y981_05025"/>
<dbReference type="Gene3D" id="1.20.120.140">
    <property type="entry name" value="Signal recognition particle SRP54, nucleotide-binding domain"/>
    <property type="match status" value="1"/>
</dbReference>
<comment type="similarity">
    <text evidence="1 9">Belongs to the GTP-binding SRP family. SRP54 subfamily.</text>
</comment>
<feature type="binding site" evidence="9">
    <location>
        <begin position="248"/>
        <end position="251"/>
    </location>
    <ligand>
        <name>GTP</name>
        <dbReference type="ChEBI" id="CHEBI:37565"/>
    </ligand>
</feature>
<evidence type="ECO:0000256" key="8">
    <source>
        <dbReference type="ARBA" id="ARBA00048027"/>
    </source>
</evidence>
<dbReference type="InterPro" id="IPR000897">
    <property type="entry name" value="SRP54_GTPase_dom"/>
</dbReference>
<dbReference type="SMART" id="SM00963">
    <property type="entry name" value="SRP54_N"/>
    <property type="match status" value="1"/>
</dbReference>
<dbReference type="InterPro" id="IPR013822">
    <property type="entry name" value="Signal_recog_particl_SRP54_hlx"/>
</dbReference>
<dbReference type="EMBL" id="CP007243">
    <property type="protein sequence ID" value="AIA30363.1"/>
    <property type="molecule type" value="Genomic_DNA"/>
</dbReference>
<dbReference type="SUPFAM" id="SSF47446">
    <property type="entry name" value="Signal peptide-binding domain"/>
    <property type="match status" value="1"/>
</dbReference>
<comment type="domain">
    <text evidence="9">Composed of three domains: the N-terminal N domain, which is responsible for interactions with the ribosome, the central G domain, which binds GTP, and the C-terminal M domain, which binds the RNA and the signal sequence of the RNC.</text>
</comment>
<dbReference type="Pfam" id="PF02881">
    <property type="entry name" value="SRP54_N"/>
    <property type="match status" value="1"/>
</dbReference>
<dbReference type="HOGENOM" id="CLU_009301_6_0_0"/>
<name>A0A059XU61_9BACT</name>
<comment type="function">
    <text evidence="9">Involved in targeting and insertion of nascent membrane proteins into the cytoplasmic membrane. Binds to the hydrophobic signal sequence of the ribosome-nascent chain (RNC) as it emerges from the ribosomes. The SRP-RNC complex is then targeted to the cytoplasmic membrane where it interacts with the SRP receptor FtsY.</text>
</comment>
<protein>
    <recommendedName>
        <fullName evidence="9">Signal recognition particle protein</fullName>
        <ecNumber evidence="9">3.6.5.4</ecNumber>
    </recommendedName>
    <alternativeName>
        <fullName evidence="9">Fifty-four homolog</fullName>
    </alternativeName>
</protein>
<feature type="binding site" evidence="9">
    <location>
        <begin position="190"/>
        <end position="194"/>
    </location>
    <ligand>
        <name>GTP</name>
        <dbReference type="ChEBI" id="CHEBI:37565"/>
    </ligand>
</feature>
<evidence type="ECO:0000259" key="10">
    <source>
        <dbReference type="PROSITE" id="PS00300"/>
    </source>
</evidence>
<evidence type="ECO:0000256" key="1">
    <source>
        <dbReference type="ARBA" id="ARBA00005450"/>
    </source>
</evidence>
<feature type="domain" description="SRP54-type proteins GTP-binding" evidence="10">
    <location>
        <begin position="269"/>
        <end position="282"/>
    </location>
</feature>
<comment type="catalytic activity">
    <reaction evidence="8 9">
        <text>GTP + H2O = GDP + phosphate + H(+)</text>
        <dbReference type="Rhea" id="RHEA:19669"/>
        <dbReference type="ChEBI" id="CHEBI:15377"/>
        <dbReference type="ChEBI" id="CHEBI:15378"/>
        <dbReference type="ChEBI" id="CHEBI:37565"/>
        <dbReference type="ChEBI" id="CHEBI:43474"/>
        <dbReference type="ChEBI" id="CHEBI:58189"/>
        <dbReference type="EC" id="3.6.5.4"/>
    </reaction>
</comment>
<keyword evidence="4 9" id="KW-0694">RNA-binding</keyword>
<dbReference type="InterPro" id="IPR042101">
    <property type="entry name" value="SRP54_N_sf"/>
</dbReference>
<dbReference type="SUPFAM" id="SSF52540">
    <property type="entry name" value="P-loop containing nucleoside triphosphate hydrolases"/>
    <property type="match status" value="1"/>
</dbReference>
<keyword evidence="9" id="KW-0963">Cytoplasm</keyword>
<dbReference type="RefSeq" id="WP_014960835.1">
    <property type="nucleotide sequence ID" value="NZ_CP007243.1"/>
</dbReference>
<dbReference type="EC" id="3.6.5.4" evidence="9"/>
<proteinExistence type="inferred from homology"/>
<keyword evidence="5 9" id="KW-0342">GTP-binding</keyword>
<comment type="subcellular location">
    <subcellularLocation>
        <location evidence="9">Cytoplasm</location>
    </subcellularLocation>
    <text evidence="9">The SRP-RNC complex is targeted to the cytoplasmic membrane.</text>
</comment>
<evidence type="ECO:0000313" key="12">
    <source>
        <dbReference type="Proteomes" id="UP000027059"/>
    </source>
</evidence>
<dbReference type="InterPro" id="IPR004780">
    <property type="entry name" value="SRP"/>
</dbReference>
<dbReference type="Gene3D" id="1.10.260.30">
    <property type="entry name" value="Signal recognition particle, SRP54 subunit, M-domain"/>
    <property type="match status" value="1"/>
</dbReference>
<dbReference type="InterPro" id="IPR003593">
    <property type="entry name" value="AAA+_ATPase"/>
</dbReference>
<keyword evidence="12" id="KW-1185">Reference proteome</keyword>
<accession>A0A059XU61</accession>
<dbReference type="HAMAP" id="MF_00306">
    <property type="entry name" value="SRP54"/>
    <property type="match status" value="1"/>
</dbReference>
<keyword evidence="2 9" id="KW-0547">Nucleotide-binding</keyword>
<dbReference type="GO" id="GO:0003924">
    <property type="term" value="F:GTPase activity"/>
    <property type="evidence" value="ECO:0007669"/>
    <property type="project" value="UniProtKB-UniRule"/>
</dbReference>
<dbReference type="PANTHER" id="PTHR11564">
    <property type="entry name" value="SIGNAL RECOGNITION PARTICLE 54K PROTEIN SRP54"/>
    <property type="match status" value="1"/>
</dbReference>
<dbReference type="GO" id="GO:0006614">
    <property type="term" value="P:SRP-dependent cotranslational protein targeting to membrane"/>
    <property type="evidence" value="ECO:0007669"/>
    <property type="project" value="InterPro"/>
</dbReference>
<keyword evidence="3 9" id="KW-0378">Hydrolase</keyword>
<dbReference type="InterPro" id="IPR027417">
    <property type="entry name" value="P-loop_NTPase"/>
</dbReference>
<feature type="binding site" evidence="9">
    <location>
        <begin position="107"/>
        <end position="114"/>
    </location>
    <ligand>
        <name>GTP</name>
        <dbReference type="ChEBI" id="CHEBI:37565"/>
    </ligand>
</feature>
<dbReference type="Gene3D" id="3.40.50.300">
    <property type="entry name" value="P-loop containing nucleotide triphosphate hydrolases"/>
    <property type="match status" value="1"/>
</dbReference>
<evidence type="ECO:0000256" key="6">
    <source>
        <dbReference type="ARBA" id="ARBA00023135"/>
    </source>
</evidence>
<keyword evidence="7 9" id="KW-0687">Ribonucleoprotein</keyword>
<reference evidence="11 12" key="2">
    <citation type="journal article" date="2015" name="Biomed. Res. Int.">
        <title>Effects of Arsenite Resistance on the Growth and Functional Gene Expression of Leptospirillum ferriphilum and Acidithiobacillus thiooxidans in Pure Culture and Coculture.</title>
        <authorList>
            <person name="Jiang H."/>
            <person name="Liang Y."/>
            <person name="Yin H."/>
            <person name="Xiao Y."/>
            <person name="Guo X."/>
            <person name="Xu Y."/>
            <person name="Hu Q."/>
            <person name="Liu H."/>
            <person name="Liu X."/>
        </authorList>
    </citation>
    <scope>NUCLEOTIDE SEQUENCE [LARGE SCALE GENOMIC DNA]</scope>
    <source>
        <strain evidence="11 12">YSK</strain>
    </source>
</reference>
<dbReference type="GO" id="GO:0048500">
    <property type="term" value="C:signal recognition particle"/>
    <property type="evidence" value="ECO:0007669"/>
    <property type="project" value="UniProtKB-UniRule"/>
</dbReference>
<reference evidence="12" key="1">
    <citation type="submission" date="2014-02" db="EMBL/GenBank/DDBJ databases">
        <title>Complete genome sequence and comparative genomic analysis of the nitrogen-fixing bacterium Leptospirillum ferriphilum YSK.</title>
        <authorList>
            <person name="Guo X."/>
            <person name="Yin H."/>
            <person name="Liang Y."/>
            <person name="Hu Q."/>
            <person name="Ma L."/>
            <person name="Xiao Y."/>
            <person name="Zhang X."/>
            <person name="Qiu G."/>
            <person name="Liu X."/>
        </authorList>
    </citation>
    <scope>NUCLEOTIDE SEQUENCE [LARGE SCALE GENOMIC DNA]</scope>
    <source>
        <strain evidence="12">YSK</strain>
    </source>
</reference>
<dbReference type="SMART" id="SM00962">
    <property type="entry name" value="SRP54"/>
    <property type="match status" value="1"/>
</dbReference>
<dbReference type="CDD" id="cd18539">
    <property type="entry name" value="SRP_G"/>
    <property type="match status" value="1"/>
</dbReference>
<evidence type="ECO:0000313" key="11">
    <source>
        <dbReference type="EMBL" id="AIA30363.1"/>
    </source>
</evidence>
<dbReference type="SMART" id="SM00382">
    <property type="entry name" value="AAA"/>
    <property type="match status" value="1"/>
</dbReference>
<organism evidence="11 12">
    <name type="scientific">Leptospirillum ferriphilum YSK</name>
    <dbReference type="NCBI Taxonomy" id="1441628"/>
    <lineage>
        <taxon>Bacteria</taxon>
        <taxon>Pseudomonadati</taxon>
        <taxon>Nitrospirota</taxon>
        <taxon>Nitrospiria</taxon>
        <taxon>Nitrospirales</taxon>
        <taxon>Nitrospiraceae</taxon>
        <taxon>Leptospirillum</taxon>
    </lineage>
</organism>
<dbReference type="NCBIfam" id="TIGR00959">
    <property type="entry name" value="ffh"/>
    <property type="match status" value="1"/>
</dbReference>
<dbReference type="PROSITE" id="PS00300">
    <property type="entry name" value="SRP54"/>
    <property type="match status" value="1"/>
</dbReference>
<gene>
    <name evidence="9" type="primary">ffh</name>
    <name evidence="11" type="ORF">Y981_05025</name>
</gene>
<dbReference type="PANTHER" id="PTHR11564:SF5">
    <property type="entry name" value="SIGNAL RECOGNITION PARTICLE SUBUNIT SRP54"/>
    <property type="match status" value="1"/>
</dbReference>
<dbReference type="GO" id="GO:0005525">
    <property type="term" value="F:GTP binding"/>
    <property type="evidence" value="ECO:0007669"/>
    <property type="project" value="UniProtKB-UniRule"/>
</dbReference>
<comment type="subunit">
    <text evidence="9">Part of the signal recognition particle protein translocation system, which is composed of SRP and FtsY.</text>
</comment>
<sequence>MFESLTERFDRVLRKITGRGLLSEAQVDETLREIRVALLEADVNLDVVKSFTEQLRTRLKGAEVKEGLTPPQTVLKEVFDEVVHLLGDQKANLQLSSKPPTVIMLMGLQGSGKTTTAAKLAYHFRQSGRRVLLVASDLARLAAVEQLKVLGEQINVPVVGPEEGVSNPRDMFPKVRKKWIEGMHEVVILDTAGRLSIDQNLMKELSDLRELYKPKEALLVLDAMTGQESVHVAKAFDETIGIDGVIFTKLDGDARGGAILSIRSVMGKPIKFVGVGEKIDKLEPFHPDRMASRIIGMGDIQTLLEKAQSAVSAEKARQIVTKASANQISLEDFLEQIRSMKKMGSADELLSMIPGASSLKSQVDFEKVESEMKRTEAIILSMTRMERLHPEKLDGSRRRRIAKGSGTTVQTVNQVLKQFEQVRKMMKTALKPNGMRALKSLLPF</sequence>
<evidence type="ECO:0000256" key="2">
    <source>
        <dbReference type="ARBA" id="ARBA00022741"/>
    </source>
</evidence>
<dbReference type="InterPro" id="IPR004125">
    <property type="entry name" value="Signal_recog_particle_SRP54_M"/>
</dbReference>
<evidence type="ECO:0000256" key="9">
    <source>
        <dbReference type="HAMAP-Rule" id="MF_00306"/>
    </source>
</evidence>
<dbReference type="Proteomes" id="UP000027059">
    <property type="component" value="Chromosome"/>
</dbReference>
<evidence type="ECO:0000256" key="3">
    <source>
        <dbReference type="ARBA" id="ARBA00022801"/>
    </source>
</evidence>
<dbReference type="InterPro" id="IPR022941">
    <property type="entry name" value="SRP54"/>
</dbReference>
<evidence type="ECO:0000256" key="5">
    <source>
        <dbReference type="ARBA" id="ARBA00023134"/>
    </source>
</evidence>
<dbReference type="InterPro" id="IPR036891">
    <property type="entry name" value="Signal_recog_part_SRP54_M_sf"/>
</dbReference>
<dbReference type="Pfam" id="PF02978">
    <property type="entry name" value="SRP_SPB"/>
    <property type="match status" value="1"/>
</dbReference>
<keyword evidence="6 9" id="KW-0733">Signal recognition particle</keyword>
<dbReference type="Pfam" id="PF00448">
    <property type="entry name" value="SRP54"/>
    <property type="match status" value="1"/>
</dbReference>